<dbReference type="EMBL" id="CM032186">
    <property type="protein sequence ID" value="KAG7091489.1"/>
    <property type="molecule type" value="Genomic_DNA"/>
</dbReference>
<dbReference type="GO" id="GO:0005739">
    <property type="term" value="C:mitochondrion"/>
    <property type="evidence" value="ECO:0007669"/>
    <property type="project" value="TreeGrafter"/>
</dbReference>
<dbReference type="OrthoDB" id="5061070at2759"/>
<feature type="region of interest" description="Disordered" evidence="3">
    <location>
        <begin position="1"/>
        <end position="38"/>
    </location>
</feature>
<dbReference type="GO" id="GO:0048312">
    <property type="term" value="P:intracellular distribution of mitochondria"/>
    <property type="evidence" value="ECO:0007669"/>
    <property type="project" value="TreeGrafter"/>
</dbReference>
<keyword evidence="2" id="KW-0342">GTP-binding</keyword>
<evidence type="ECO:0000256" key="3">
    <source>
        <dbReference type="SAM" id="MobiDB-lite"/>
    </source>
</evidence>
<comment type="caution">
    <text evidence="6">The sequence shown here is derived from an EMBL/GenBank/DDBJ whole genome shotgun (WGS) entry which is preliminary data.</text>
</comment>
<keyword evidence="7" id="KW-1185">Reference proteome</keyword>
<dbReference type="PANTHER" id="PTHR11566:SF21">
    <property type="entry name" value="DYNAMIN RELATED PROTEIN 1, ISOFORM A"/>
    <property type="match status" value="1"/>
</dbReference>
<organism evidence="6 7">
    <name type="scientific">Marasmius oreades</name>
    <name type="common">fairy-ring Marasmius</name>
    <dbReference type="NCBI Taxonomy" id="181124"/>
    <lineage>
        <taxon>Eukaryota</taxon>
        <taxon>Fungi</taxon>
        <taxon>Dikarya</taxon>
        <taxon>Basidiomycota</taxon>
        <taxon>Agaricomycotina</taxon>
        <taxon>Agaricomycetes</taxon>
        <taxon>Agaricomycetidae</taxon>
        <taxon>Agaricales</taxon>
        <taxon>Marasmiineae</taxon>
        <taxon>Marasmiaceae</taxon>
        <taxon>Marasmius</taxon>
    </lineage>
</organism>
<dbReference type="InterPro" id="IPR003130">
    <property type="entry name" value="GED"/>
</dbReference>
<feature type="domain" description="Dynamin-type G" evidence="5">
    <location>
        <begin position="63"/>
        <end position="369"/>
    </location>
</feature>
<dbReference type="Gene3D" id="1.20.120.1240">
    <property type="entry name" value="Dynamin, middle domain"/>
    <property type="match status" value="1"/>
</dbReference>
<accession>A0A9P7UTQ6</accession>
<gene>
    <name evidence="6" type="ORF">E1B28_010520</name>
</gene>
<feature type="compositionally biased region" description="Low complexity" evidence="3">
    <location>
        <begin position="11"/>
        <end position="21"/>
    </location>
</feature>
<dbReference type="GO" id="GO:0000266">
    <property type="term" value="P:mitochondrial fission"/>
    <property type="evidence" value="ECO:0007669"/>
    <property type="project" value="TreeGrafter"/>
</dbReference>
<dbReference type="InterPro" id="IPR045063">
    <property type="entry name" value="Dynamin_N"/>
</dbReference>
<dbReference type="GeneID" id="66079596"/>
<dbReference type="SMART" id="SM00302">
    <property type="entry name" value="GED"/>
    <property type="match status" value="1"/>
</dbReference>
<dbReference type="Pfam" id="PF00350">
    <property type="entry name" value="Dynamin_N"/>
    <property type="match status" value="1"/>
</dbReference>
<feature type="compositionally biased region" description="Acidic residues" evidence="3">
    <location>
        <begin position="1"/>
        <end position="10"/>
    </location>
</feature>
<evidence type="ECO:0000259" key="5">
    <source>
        <dbReference type="PROSITE" id="PS51718"/>
    </source>
</evidence>
<proteinExistence type="predicted"/>
<evidence type="ECO:0000313" key="6">
    <source>
        <dbReference type="EMBL" id="KAG7091489.1"/>
    </source>
</evidence>
<dbReference type="Gene3D" id="3.40.50.300">
    <property type="entry name" value="P-loop containing nucleotide triphosphate hydrolases"/>
    <property type="match status" value="1"/>
</dbReference>
<dbReference type="GO" id="GO:0016020">
    <property type="term" value="C:membrane"/>
    <property type="evidence" value="ECO:0007669"/>
    <property type="project" value="TreeGrafter"/>
</dbReference>
<dbReference type="Pfam" id="PF01031">
    <property type="entry name" value="Dynamin_M"/>
    <property type="match status" value="1"/>
</dbReference>
<dbReference type="GO" id="GO:0008017">
    <property type="term" value="F:microtubule binding"/>
    <property type="evidence" value="ECO:0007669"/>
    <property type="project" value="TreeGrafter"/>
</dbReference>
<dbReference type="GO" id="GO:0016559">
    <property type="term" value="P:peroxisome fission"/>
    <property type="evidence" value="ECO:0007669"/>
    <property type="project" value="TreeGrafter"/>
</dbReference>
<feature type="domain" description="GED" evidence="4">
    <location>
        <begin position="662"/>
        <end position="753"/>
    </location>
</feature>
<dbReference type="KEGG" id="more:E1B28_010520"/>
<dbReference type="RefSeq" id="XP_043007959.1">
    <property type="nucleotide sequence ID" value="XM_043155490.1"/>
</dbReference>
<dbReference type="PANTHER" id="PTHR11566">
    <property type="entry name" value="DYNAMIN"/>
    <property type="match status" value="1"/>
</dbReference>
<dbReference type="Proteomes" id="UP001049176">
    <property type="component" value="Chromosome 6"/>
</dbReference>
<protein>
    <submittedName>
        <fullName evidence="6">Uncharacterized protein</fullName>
    </submittedName>
</protein>
<dbReference type="PRINTS" id="PR00195">
    <property type="entry name" value="DYNAMIN"/>
</dbReference>
<keyword evidence="1" id="KW-0547">Nucleotide-binding</keyword>
<dbReference type="InterPro" id="IPR022812">
    <property type="entry name" value="Dynamin"/>
</dbReference>
<dbReference type="InterPro" id="IPR020850">
    <property type="entry name" value="GED_dom"/>
</dbReference>
<dbReference type="InterPro" id="IPR027417">
    <property type="entry name" value="P-loop_NTPase"/>
</dbReference>
<dbReference type="InterPro" id="IPR000375">
    <property type="entry name" value="Dynamin_stalk"/>
</dbReference>
<dbReference type="SMART" id="SM00053">
    <property type="entry name" value="DYNc"/>
    <property type="match status" value="1"/>
</dbReference>
<dbReference type="AlphaFoldDB" id="A0A9P7UTQ6"/>
<reference evidence="6" key="1">
    <citation type="journal article" date="2021" name="Genome Biol. Evol.">
        <title>The assembled and annotated genome of the fairy-ring fungus Marasmius oreades.</title>
        <authorList>
            <person name="Hiltunen M."/>
            <person name="Ament-Velasquez S.L."/>
            <person name="Johannesson H."/>
        </authorList>
    </citation>
    <scope>NUCLEOTIDE SEQUENCE</scope>
    <source>
        <strain evidence="6">03SP1</strain>
    </source>
</reference>
<feature type="compositionally biased region" description="Polar residues" evidence="3">
    <location>
        <begin position="22"/>
        <end position="38"/>
    </location>
</feature>
<evidence type="ECO:0000259" key="4">
    <source>
        <dbReference type="PROSITE" id="PS51388"/>
    </source>
</evidence>
<evidence type="ECO:0000313" key="7">
    <source>
        <dbReference type="Proteomes" id="UP001049176"/>
    </source>
</evidence>
<dbReference type="PROSITE" id="PS51718">
    <property type="entry name" value="G_DYNAMIN_2"/>
    <property type="match status" value="1"/>
</dbReference>
<dbReference type="GO" id="GO:0005525">
    <property type="term" value="F:GTP binding"/>
    <property type="evidence" value="ECO:0007669"/>
    <property type="project" value="InterPro"/>
</dbReference>
<dbReference type="GO" id="GO:0006897">
    <property type="term" value="P:endocytosis"/>
    <property type="evidence" value="ECO:0007669"/>
    <property type="project" value="TreeGrafter"/>
</dbReference>
<dbReference type="SUPFAM" id="SSF52540">
    <property type="entry name" value="P-loop containing nucleoside triphosphate hydrolases"/>
    <property type="match status" value="1"/>
</dbReference>
<name>A0A9P7UTQ6_9AGAR</name>
<evidence type="ECO:0000256" key="1">
    <source>
        <dbReference type="ARBA" id="ARBA00022741"/>
    </source>
</evidence>
<dbReference type="PROSITE" id="PS51388">
    <property type="entry name" value="GED"/>
    <property type="match status" value="1"/>
</dbReference>
<evidence type="ECO:0000256" key="2">
    <source>
        <dbReference type="ARBA" id="ARBA00023134"/>
    </source>
</evidence>
<dbReference type="Pfam" id="PF02212">
    <property type="entry name" value="GED"/>
    <property type="match status" value="1"/>
</dbReference>
<dbReference type="InterPro" id="IPR001401">
    <property type="entry name" value="Dynamin_GTPase"/>
</dbReference>
<dbReference type="GO" id="GO:0005874">
    <property type="term" value="C:microtubule"/>
    <property type="evidence" value="ECO:0007669"/>
    <property type="project" value="TreeGrafter"/>
</dbReference>
<dbReference type="InterPro" id="IPR030381">
    <property type="entry name" value="G_DYNAMIN_dom"/>
</dbReference>
<sequence>MPSSPSDDDSSSVVSAMTSSSNEPPTKTASTPAVGLSSATLSQGRRKLLELTNRLLNTGVQLDIDIPRIAVIGNQSAGKSSLIEAISGITLPRASGTCTRCPTECRLMNSQNGPWKCVVFLRTLYDASGQLLRQAKNEAFGSPIYNKAEVEDRIRRAQVAILNPKISHAEILEGDVDSYVGSNTFSANCVALEISGPDVADLSFCDLPGLIRSTRDGNSRDIELVERMVESYIKKPSCIILLTVSCETDHMNQGALHLAKKFDPNGERTVGVLTKPDRIDQGDENAWLGFIRGEEQCLHNHWFCVKQPSTSELNKGVTWAEARKRESDFFSMTAPWCDLDAMYQKYLRTSNLVDRLSIILSDLIAKRLPEIRRELENAIQETKDTLRKLPKAPSNDPLNEISTMLYEFSADIRKFVEGVPNPKGLHQTIRPFQEHFRLTIQHTRPHFIPYELRCGGRSIPRPSFIEHEEQEAEGEDEEGSIYLEEVLQRANDGRTRELPGNHPYVVEESFVSEITARWDDPTQRFCKEAYETILDKVVVVIEKHFGDFGQGQLERRISNIVQEHMRKRYEETKDRLQWLVKLEARPSTSNTHYFTDYRDKFLDFYHGLRQRDRNPQLIEMCLGNGQSLEVRNALSQLAGLGISELKPKDLQRLLPRDEMEPALKIMAEIRAYFQVAYKRFADNVPLVIDHELIWGLERNLLEVLFEKLKIHTADGPEICREFAEESSVIADRREELSTKLERLRIASQELTKM</sequence>
<dbReference type="GO" id="GO:0003924">
    <property type="term" value="F:GTPase activity"/>
    <property type="evidence" value="ECO:0007669"/>
    <property type="project" value="InterPro"/>
</dbReference>
<dbReference type="CDD" id="cd08771">
    <property type="entry name" value="DLP_1"/>
    <property type="match status" value="1"/>
</dbReference>